<organism evidence="1 2">
    <name type="scientific">Malus domestica</name>
    <name type="common">Apple</name>
    <name type="synonym">Pyrus malus</name>
    <dbReference type="NCBI Taxonomy" id="3750"/>
    <lineage>
        <taxon>Eukaryota</taxon>
        <taxon>Viridiplantae</taxon>
        <taxon>Streptophyta</taxon>
        <taxon>Embryophyta</taxon>
        <taxon>Tracheophyta</taxon>
        <taxon>Spermatophyta</taxon>
        <taxon>Magnoliopsida</taxon>
        <taxon>eudicotyledons</taxon>
        <taxon>Gunneridae</taxon>
        <taxon>Pentapetalae</taxon>
        <taxon>rosids</taxon>
        <taxon>fabids</taxon>
        <taxon>Rosales</taxon>
        <taxon>Rosaceae</taxon>
        <taxon>Amygdaloideae</taxon>
        <taxon>Maleae</taxon>
        <taxon>Malus</taxon>
    </lineage>
</organism>
<sequence length="73" mass="7996">MLQGCMQLENATLSENNIIYVQCLICNSSLTIEGHTGGSCAEATEPLLADERNKIAEQVVKQMKTRVTLLNIT</sequence>
<gene>
    <name evidence="1" type="ORF">DVH24_027320</name>
</gene>
<protein>
    <submittedName>
        <fullName evidence="1">Uncharacterized protein</fullName>
    </submittedName>
</protein>
<dbReference type="AlphaFoldDB" id="A0A498ISJ0"/>
<reference evidence="1 2" key="1">
    <citation type="submission" date="2018-10" db="EMBL/GenBank/DDBJ databases">
        <title>A high-quality apple genome assembly.</title>
        <authorList>
            <person name="Hu J."/>
        </authorList>
    </citation>
    <scope>NUCLEOTIDE SEQUENCE [LARGE SCALE GENOMIC DNA]</scope>
    <source>
        <strain evidence="2">cv. HFTH1</strain>
        <tissue evidence="1">Young leaf</tissue>
    </source>
</reference>
<keyword evidence="2" id="KW-1185">Reference proteome</keyword>
<dbReference type="Proteomes" id="UP000290289">
    <property type="component" value="Chromosome 11"/>
</dbReference>
<proteinExistence type="predicted"/>
<evidence type="ECO:0000313" key="1">
    <source>
        <dbReference type="EMBL" id="RXH84421.1"/>
    </source>
</evidence>
<evidence type="ECO:0000313" key="2">
    <source>
        <dbReference type="Proteomes" id="UP000290289"/>
    </source>
</evidence>
<accession>A0A498ISJ0</accession>
<comment type="caution">
    <text evidence="1">The sequence shown here is derived from an EMBL/GenBank/DDBJ whole genome shotgun (WGS) entry which is preliminary data.</text>
</comment>
<dbReference type="EMBL" id="RDQH01000337">
    <property type="protein sequence ID" value="RXH84421.1"/>
    <property type="molecule type" value="Genomic_DNA"/>
</dbReference>
<name>A0A498ISJ0_MALDO</name>